<evidence type="ECO:0000313" key="2">
    <source>
        <dbReference type="EMBL" id="QDU56893.1"/>
    </source>
</evidence>
<dbReference type="AlphaFoldDB" id="A0A518AQ96"/>
<keyword evidence="3" id="KW-1185">Reference proteome</keyword>
<dbReference type="EMBL" id="CP036278">
    <property type="protein sequence ID" value="QDU56893.1"/>
    <property type="molecule type" value="Genomic_DNA"/>
</dbReference>
<name>A0A518AQ96_9BACT</name>
<dbReference type="Gene3D" id="2.120.10.10">
    <property type="match status" value="1"/>
</dbReference>
<dbReference type="Proteomes" id="UP000315750">
    <property type="component" value="Chromosome"/>
</dbReference>
<evidence type="ECO:0000259" key="1">
    <source>
        <dbReference type="Pfam" id="PF13088"/>
    </source>
</evidence>
<dbReference type="KEGG" id="amuc:Pan181_31050"/>
<reference evidence="2 3" key="1">
    <citation type="submission" date="2019-02" db="EMBL/GenBank/DDBJ databases">
        <title>Deep-cultivation of Planctomycetes and their phenomic and genomic characterization uncovers novel biology.</title>
        <authorList>
            <person name="Wiegand S."/>
            <person name="Jogler M."/>
            <person name="Boedeker C."/>
            <person name="Pinto D."/>
            <person name="Vollmers J."/>
            <person name="Rivas-Marin E."/>
            <person name="Kohn T."/>
            <person name="Peeters S.H."/>
            <person name="Heuer A."/>
            <person name="Rast P."/>
            <person name="Oberbeckmann S."/>
            <person name="Bunk B."/>
            <person name="Jeske O."/>
            <person name="Meyerdierks A."/>
            <person name="Storesund J.E."/>
            <person name="Kallscheuer N."/>
            <person name="Luecker S."/>
            <person name="Lage O.M."/>
            <person name="Pohl T."/>
            <person name="Merkel B.J."/>
            <person name="Hornburger P."/>
            <person name="Mueller R.-W."/>
            <person name="Bruemmer F."/>
            <person name="Labrenz M."/>
            <person name="Spormann A.M."/>
            <person name="Op den Camp H."/>
            <person name="Overmann J."/>
            <person name="Amann R."/>
            <person name="Jetten M.S.M."/>
            <person name="Mascher T."/>
            <person name="Medema M.H."/>
            <person name="Devos D.P."/>
            <person name="Kaster A.-K."/>
            <person name="Ovreas L."/>
            <person name="Rohde M."/>
            <person name="Galperin M.Y."/>
            <person name="Jogler C."/>
        </authorList>
    </citation>
    <scope>NUCLEOTIDE SEQUENCE [LARGE SCALE GENOMIC DNA]</scope>
    <source>
        <strain evidence="2 3">Pan181</strain>
    </source>
</reference>
<dbReference type="SUPFAM" id="SSF50939">
    <property type="entry name" value="Sialidases"/>
    <property type="match status" value="1"/>
</dbReference>
<organism evidence="2 3">
    <name type="scientific">Aeoliella mucimassa</name>
    <dbReference type="NCBI Taxonomy" id="2527972"/>
    <lineage>
        <taxon>Bacteria</taxon>
        <taxon>Pseudomonadati</taxon>
        <taxon>Planctomycetota</taxon>
        <taxon>Planctomycetia</taxon>
        <taxon>Pirellulales</taxon>
        <taxon>Lacipirellulaceae</taxon>
        <taxon>Aeoliella</taxon>
    </lineage>
</organism>
<accession>A0A518AQ96</accession>
<dbReference type="RefSeq" id="WP_197528369.1">
    <property type="nucleotide sequence ID" value="NZ_CP036278.1"/>
</dbReference>
<dbReference type="PANTHER" id="PTHR43752:SF2">
    <property type="entry name" value="BNR_ASP-BOX REPEAT FAMILY PROTEIN"/>
    <property type="match status" value="1"/>
</dbReference>
<dbReference type="Pfam" id="PF13088">
    <property type="entry name" value="BNR_2"/>
    <property type="match status" value="1"/>
</dbReference>
<dbReference type="InterPro" id="IPR011040">
    <property type="entry name" value="Sialidase"/>
</dbReference>
<dbReference type="InterPro" id="IPR036278">
    <property type="entry name" value="Sialidase_sf"/>
</dbReference>
<proteinExistence type="predicted"/>
<dbReference type="PANTHER" id="PTHR43752">
    <property type="entry name" value="BNR/ASP-BOX REPEAT FAMILY PROTEIN"/>
    <property type="match status" value="1"/>
</dbReference>
<sequence>MGRARHPLALVVTILFLVVLPWTITARGLRADETAVTGDDGIDRIDLLPPGESNPRNSEGDFIELTDGRLLFAYTHFTNGRGDHADAHIAARISDDKGYTWSSDDTVIVPNNGDMNVMSVSLVRTQPVEIALFYLMKNSLADCRPVVRFSHDEAQTWSEPVPIIPDSEVGYYVLNNDRVVQLSSGRLVVPLANHTNGKIGKWDKRANMVCYLSDNVGRTWRCSQGQVDRDSPGHESVVRQEPGIVELKDGRLMMFMRTSAGCQYLAYSSDQGDTWTDLQSSDLIGPISPASIERIPSTGDLMAVYNDHANVAAAYRNKRTPLHISISQDEGQTWQHRLVVEDNVDKWYCYTAIGFVDDYVLLGHCAGKRVAGKLNGLEATQITRFKVGKLYDK</sequence>
<evidence type="ECO:0000313" key="3">
    <source>
        <dbReference type="Proteomes" id="UP000315750"/>
    </source>
</evidence>
<gene>
    <name evidence="2" type="ORF">Pan181_31050</name>
</gene>
<protein>
    <recommendedName>
        <fullName evidence="1">Sialidase domain-containing protein</fullName>
    </recommendedName>
</protein>
<feature type="domain" description="Sialidase" evidence="1">
    <location>
        <begin position="77"/>
        <end position="353"/>
    </location>
</feature>
<dbReference type="CDD" id="cd15482">
    <property type="entry name" value="Sialidase_non-viral"/>
    <property type="match status" value="1"/>
</dbReference>